<dbReference type="InterPro" id="IPR013655">
    <property type="entry name" value="PAS_fold_3"/>
</dbReference>
<feature type="domain" description="PAS" evidence="12">
    <location>
        <begin position="66"/>
        <end position="138"/>
    </location>
</feature>
<evidence type="ECO:0000259" key="11">
    <source>
        <dbReference type="PROSITE" id="PS50109"/>
    </source>
</evidence>
<dbReference type="InterPro" id="IPR035965">
    <property type="entry name" value="PAS-like_dom_sf"/>
</dbReference>
<keyword evidence="7" id="KW-0067">ATP-binding</keyword>
<dbReference type="OrthoDB" id="9815750at2"/>
<feature type="domain" description="Histidine kinase" evidence="11">
    <location>
        <begin position="344"/>
        <end position="547"/>
    </location>
</feature>
<accession>W7LJM2</accession>
<dbReference type="InterPro" id="IPR036097">
    <property type="entry name" value="HisK_dim/P_sf"/>
</dbReference>
<keyword evidence="10" id="KW-0812">Transmembrane</keyword>
<dbReference type="InterPro" id="IPR036890">
    <property type="entry name" value="HATPase_C_sf"/>
</dbReference>
<dbReference type="Proteomes" id="UP000019270">
    <property type="component" value="Unassembled WGS sequence"/>
</dbReference>
<dbReference type="CDD" id="cd00082">
    <property type="entry name" value="HisKA"/>
    <property type="match status" value="1"/>
</dbReference>
<dbReference type="PROSITE" id="PS50109">
    <property type="entry name" value="HIS_KIN"/>
    <property type="match status" value="1"/>
</dbReference>
<evidence type="ECO:0000256" key="10">
    <source>
        <dbReference type="SAM" id="Phobius"/>
    </source>
</evidence>
<dbReference type="PATRIC" id="fig|1307436.3.peg.1260"/>
<dbReference type="InterPro" id="IPR005467">
    <property type="entry name" value="His_kinase_dom"/>
</dbReference>
<feature type="domain" description="PAC" evidence="13">
    <location>
        <begin position="280"/>
        <end position="331"/>
    </location>
</feature>
<dbReference type="GO" id="GO:0000155">
    <property type="term" value="F:phosphorelay sensor kinase activity"/>
    <property type="evidence" value="ECO:0007669"/>
    <property type="project" value="InterPro"/>
</dbReference>
<dbReference type="SUPFAM" id="SSF55785">
    <property type="entry name" value="PYP-like sensor domain (PAS domain)"/>
    <property type="match status" value="2"/>
</dbReference>
<evidence type="ECO:0000256" key="8">
    <source>
        <dbReference type="ARBA" id="ARBA00022969"/>
    </source>
</evidence>
<name>W7LJM2_CYTFI</name>
<dbReference type="FunFam" id="1.10.287.130:FF:000040">
    <property type="entry name" value="PAS domain-containing sensor histidine kinase"/>
    <property type="match status" value="1"/>
</dbReference>
<feature type="domain" description="PAS" evidence="12">
    <location>
        <begin position="208"/>
        <end position="278"/>
    </location>
</feature>
<dbReference type="GO" id="GO:0030435">
    <property type="term" value="P:sporulation resulting in formation of a cellular spore"/>
    <property type="evidence" value="ECO:0007669"/>
    <property type="project" value="UniProtKB-KW"/>
</dbReference>
<dbReference type="PRINTS" id="PR00344">
    <property type="entry name" value="BCTRLSENSOR"/>
</dbReference>
<dbReference type="InterPro" id="IPR000700">
    <property type="entry name" value="PAS-assoc_C"/>
</dbReference>
<dbReference type="SMART" id="SM00388">
    <property type="entry name" value="HisKA"/>
    <property type="match status" value="1"/>
</dbReference>
<dbReference type="InterPro" id="IPR001610">
    <property type="entry name" value="PAC"/>
</dbReference>
<dbReference type="SUPFAM" id="SSF55874">
    <property type="entry name" value="ATPase domain of HSP90 chaperone/DNA topoisomerase II/histidine kinase"/>
    <property type="match status" value="1"/>
</dbReference>
<keyword evidence="5" id="KW-0547">Nucleotide-binding</keyword>
<evidence type="ECO:0000256" key="7">
    <source>
        <dbReference type="ARBA" id="ARBA00022840"/>
    </source>
</evidence>
<evidence type="ECO:0000313" key="15">
    <source>
        <dbReference type="Proteomes" id="UP000019270"/>
    </source>
</evidence>
<dbReference type="Pfam" id="PF13426">
    <property type="entry name" value="PAS_9"/>
    <property type="match status" value="1"/>
</dbReference>
<dbReference type="NCBIfam" id="TIGR00229">
    <property type="entry name" value="sensory_box"/>
    <property type="match status" value="2"/>
</dbReference>
<dbReference type="PROSITE" id="PS50113">
    <property type="entry name" value="PAC"/>
    <property type="match status" value="2"/>
</dbReference>
<keyword evidence="10" id="KW-1133">Transmembrane helix</keyword>
<keyword evidence="3" id="KW-0597">Phosphoprotein</keyword>
<comment type="caution">
    <text evidence="14">The sequence shown here is derived from an EMBL/GenBank/DDBJ whole genome shotgun (WGS) entry which is preliminary data.</text>
</comment>
<dbReference type="InterPro" id="IPR003594">
    <property type="entry name" value="HATPase_dom"/>
</dbReference>
<dbReference type="AlphaFoldDB" id="W7LJM2"/>
<evidence type="ECO:0000256" key="9">
    <source>
        <dbReference type="ARBA" id="ARBA00023012"/>
    </source>
</evidence>
<dbReference type="EMBL" id="APVL01000003">
    <property type="protein sequence ID" value="EWG12309.1"/>
    <property type="molecule type" value="Genomic_DNA"/>
</dbReference>
<reference evidence="14 15" key="2">
    <citation type="journal article" date="2016" name="Sci. Rep.">
        <title>A novel serine protease, Sep1, from Bacillus firmus DS-1 has nematicidal activity and degrades multiple intestinal-associated nematode proteins.</title>
        <authorList>
            <person name="Geng C."/>
            <person name="Nie X."/>
            <person name="Tang Z."/>
            <person name="Zhang Y."/>
            <person name="Lin J."/>
            <person name="Sun M."/>
            <person name="Peng D."/>
        </authorList>
    </citation>
    <scope>NUCLEOTIDE SEQUENCE [LARGE SCALE GENOMIC DNA]</scope>
    <source>
        <strain evidence="14 15">DS1</strain>
    </source>
</reference>
<keyword evidence="6 14" id="KW-0418">Kinase</keyword>
<organism evidence="14 15">
    <name type="scientific">Cytobacillus firmus DS1</name>
    <dbReference type="NCBI Taxonomy" id="1307436"/>
    <lineage>
        <taxon>Bacteria</taxon>
        <taxon>Bacillati</taxon>
        <taxon>Bacillota</taxon>
        <taxon>Bacilli</taxon>
        <taxon>Bacillales</taxon>
        <taxon>Bacillaceae</taxon>
        <taxon>Cytobacillus</taxon>
    </lineage>
</organism>
<dbReference type="Gene3D" id="3.30.450.20">
    <property type="entry name" value="PAS domain"/>
    <property type="match status" value="2"/>
</dbReference>
<evidence type="ECO:0000256" key="4">
    <source>
        <dbReference type="ARBA" id="ARBA00022679"/>
    </source>
</evidence>
<dbReference type="PROSITE" id="PS50112">
    <property type="entry name" value="PAS"/>
    <property type="match status" value="2"/>
</dbReference>
<dbReference type="RefSeq" id="WP_051488819.1">
    <property type="nucleotide sequence ID" value="NZ_APVL01000003.1"/>
</dbReference>
<keyword evidence="10" id="KW-0472">Membrane</keyword>
<keyword evidence="9" id="KW-0902">Two-component regulatory system</keyword>
<proteinExistence type="predicted"/>
<gene>
    <name evidence="14" type="ORF">PBF_05928</name>
</gene>
<dbReference type="EC" id="2.7.13.3" evidence="2"/>
<evidence type="ECO:0000256" key="2">
    <source>
        <dbReference type="ARBA" id="ARBA00012438"/>
    </source>
</evidence>
<evidence type="ECO:0000259" key="12">
    <source>
        <dbReference type="PROSITE" id="PS50112"/>
    </source>
</evidence>
<dbReference type="InterPro" id="IPR003661">
    <property type="entry name" value="HisK_dim/P_dom"/>
</dbReference>
<dbReference type="SMART" id="SM00086">
    <property type="entry name" value="PAC"/>
    <property type="match status" value="2"/>
</dbReference>
<sequence>MKYTGRIWALGILLFSGAIFKIFTYLSLGYIPLTEWILNAIFIYPVWWSGLQFDKAKYYAKEIKKKDEELNELFNSVDAVIYSFDLRSKKLMISSKVSDLYGYSSDEFKNNLQLWKEVVYKEDIDIVSKFEHELKKGKDAIGEYRILLPNGELKWIQKRVKPIFDSSRNLIKLNGIDIDINQRKKVEELLNHSQEKNRKLLVKRLEETEQRFKSLFVNNTDAIFTFNLNGKLIEANNAAGKLLGYTIEELQKKEWDEIIVPEDLEKHMEHYKYVSDGQRQEFTLSMIHKDGKKRAISLKMIPIITDNEFIGIYEIAKDITESKLAEEMIRRSDKLSAVGQLAAGVAHEIRNPLTTLKGFVQLLKPDISKTYVDIMLSELDRINLIVSEFLILSKPQVIKYEYQDINQILKSIISLLEPQAIIKKIQIISEFELNLPFIKCEQNQLKQVAINLLKNAIEAMPNGGEITVKVKGINEKMVSILIIDQGVGIENAQITKLGEPFYTTKEDGTGLGLMICFRIIENHGGTMRISSQLNKGTTVELCLPVDHPFEKDNLS</sequence>
<dbReference type="Pfam" id="PF08447">
    <property type="entry name" value="PAS_3"/>
    <property type="match status" value="1"/>
</dbReference>
<feature type="domain" description="PAC" evidence="13">
    <location>
        <begin position="140"/>
        <end position="192"/>
    </location>
</feature>
<keyword evidence="8" id="KW-0749">Sporulation</keyword>
<dbReference type="Gene3D" id="1.10.287.130">
    <property type="match status" value="1"/>
</dbReference>
<dbReference type="GO" id="GO:0005524">
    <property type="term" value="F:ATP binding"/>
    <property type="evidence" value="ECO:0007669"/>
    <property type="project" value="UniProtKB-KW"/>
</dbReference>
<dbReference type="CDD" id="cd00130">
    <property type="entry name" value="PAS"/>
    <property type="match status" value="2"/>
</dbReference>
<evidence type="ECO:0000259" key="13">
    <source>
        <dbReference type="PROSITE" id="PS50113"/>
    </source>
</evidence>
<dbReference type="InterPro" id="IPR000014">
    <property type="entry name" value="PAS"/>
</dbReference>
<dbReference type="Pfam" id="PF00512">
    <property type="entry name" value="HisKA"/>
    <property type="match status" value="1"/>
</dbReference>
<protein>
    <recommendedName>
        <fullName evidence="2">histidine kinase</fullName>
        <ecNumber evidence="2">2.7.13.3</ecNumber>
    </recommendedName>
</protein>
<dbReference type="eggNOG" id="COG3852">
    <property type="taxonomic scope" value="Bacteria"/>
</dbReference>
<dbReference type="SUPFAM" id="SSF47384">
    <property type="entry name" value="Homodimeric domain of signal transducing histidine kinase"/>
    <property type="match status" value="1"/>
</dbReference>
<evidence type="ECO:0000256" key="3">
    <source>
        <dbReference type="ARBA" id="ARBA00022553"/>
    </source>
</evidence>
<dbReference type="PANTHER" id="PTHR43065:SF34">
    <property type="entry name" value="SPORULATION KINASE A"/>
    <property type="match status" value="1"/>
</dbReference>
<reference evidence="15" key="1">
    <citation type="submission" date="2013-03" db="EMBL/GenBank/DDBJ databases">
        <title>Draft genome sequence of Bacillus firmus DS1.</title>
        <authorList>
            <person name="Peng D."/>
            <person name="Zhu L."/>
            <person name="Sun M."/>
        </authorList>
    </citation>
    <scope>NUCLEOTIDE SEQUENCE [LARGE SCALE GENOMIC DNA]</scope>
    <source>
        <strain evidence="15">DS1</strain>
    </source>
</reference>
<keyword evidence="4" id="KW-0808">Transferase</keyword>
<comment type="catalytic activity">
    <reaction evidence="1">
        <text>ATP + protein L-histidine = ADP + protein N-phospho-L-histidine.</text>
        <dbReference type="EC" id="2.7.13.3"/>
    </reaction>
</comment>
<dbReference type="PANTHER" id="PTHR43065">
    <property type="entry name" value="SENSOR HISTIDINE KINASE"/>
    <property type="match status" value="1"/>
</dbReference>
<evidence type="ECO:0000256" key="6">
    <source>
        <dbReference type="ARBA" id="ARBA00022777"/>
    </source>
</evidence>
<evidence type="ECO:0000313" key="14">
    <source>
        <dbReference type="EMBL" id="EWG12309.1"/>
    </source>
</evidence>
<dbReference type="Pfam" id="PF02518">
    <property type="entry name" value="HATPase_c"/>
    <property type="match status" value="1"/>
</dbReference>
<feature type="transmembrane region" description="Helical" evidence="10">
    <location>
        <begin position="7"/>
        <end position="30"/>
    </location>
</feature>
<dbReference type="InterPro" id="IPR004358">
    <property type="entry name" value="Sig_transdc_His_kin-like_C"/>
</dbReference>
<dbReference type="Gene3D" id="3.30.565.10">
    <property type="entry name" value="Histidine kinase-like ATPase, C-terminal domain"/>
    <property type="match status" value="1"/>
</dbReference>
<evidence type="ECO:0000256" key="1">
    <source>
        <dbReference type="ARBA" id="ARBA00000085"/>
    </source>
</evidence>
<evidence type="ECO:0000256" key="5">
    <source>
        <dbReference type="ARBA" id="ARBA00022741"/>
    </source>
</evidence>
<dbReference type="SMART" id="SM00091">
    <property type="entry name" value="PAS"/>
    <property type="match status" value="2"/>
</dbReference>
<dbReference type="SMART" id="SM00387">
    <property type="entry name" value="HATPase_c"/>
    <property type="match status" value="1"/>
</dbReference>